<sequence length="338" mass="35498">MRWSDIHVKAGAVALGRREDTATAVADGRYDPDYCAAHAYESVCVAKDDELALDLAVDAARRALSRSGVDSAAIKLVVYVSSTPGGPDGIVPASYLQGKAVGVGTASALEVRQTCNGGLAALELAAAYLSAAPAGWSALIATSDKHQLPGAERYRSDPGNLDADGAAALVLSRGSGVARILSTVVLGDGRFSDVVLDGPQNYANRQEFLAEQRRRLQPMLASASALQRESVATALAEAGVLSAEINRWVFANVGRMMVDQEFRKEFGIEESRTTWDWGRTVGHTGTADQFAGLTHLLETGAVHVGDRVALCGNGVGFSHGCAVVDIVDEPEWSADGQD</sequence>
<feature type="domain" description="Beta-ketoacyl-[acyl-carrier-protein] synthase III C-terminal" evidence="3">
    <location>
        <begin position="235"/>
        <end position="325"/>
    </location>
</feature>
<organism evidence="4 5">
    <name type="scientific">Saccharopolyspora shandongensis</name>
    <dbReference type="NCBI Taxonomy" id="418495"/>
    <lineage>
        <taxon>Bacteria</taxon>
        <taxon>Bacillati</taxon>
        <taxon>Actinomycetota</taxon>
        <taxon>Actinomycetes</taxon>
        <taxon>Pseudonocardiales</taxon>
        <taxon>Pseudonocardiaceae</taxon>
        <taxon>Saccharopolyspora</taxon>
    </lineage>
</organism>
<keyword evidence="5" id="KW-1185">Reference proteome</keyword>
<keyword evidence="2" id="KW-0012">Acyltransferase</keyword>
<dbReference type="Proteomes" id="UP000199529">
    <property type="component" value="Unassembled WGS sequence"/>
</dbReference>
<dbReference type="CDD" id="cd00827">
    <property type="entry name" value="init_cond_enzymes"/>
    <property type="match status" value="1"/>
</dbReference>
<keyword evidence="1" id="KW-0808">Transferase</keyword>
<dbReference type="Gene3D" id="3.40.47.10">
    <property type="match status" value="2"/>
</dbReference>
<protein>
    <submittedName>
        <fullName evidence="4">3-oxoacyl-[acyl-carrier-protein] synthase-3</fullName>
    </submittedName>
</protein>
<evidence type="ECO:0000259" key="3">
    <source>
        <dbReference type="Pfam" id="PF08541"/>
    </source>
</evidence>
<dbReference type="InterPro" id="IPR013747">
    <property type="entry name" value="ACP_syn_III_C"/>
</dbReference>
<evidence type="ECO:0000313" key="5">
    <source>
        <dbReference type="Proteomes" id="UP000199529"/>
    </source>
</evidence>
<dbReference type="Pfam" id="PF08541">
    <property type="entry name" value="ACP_syn_III_C"/>
    <property type="match status" value="1"/>
</dbReference>
<gene>
    <name evidence="4" type="ORF">SAMN05216215_1010117</name>
</gene>
<dbReference type="InterPro" id="IPR016039">
    <property type="entry name" value="Thiolase-like"/>
</dbReference>
<dbReference type="GO" id="GO:0016746">
    <property type="term" value="F:acyltransferase activity"/>
    <property type="evidence" value="ECO:0007669"/>
    <property type="project" value="UniProtKB-KW"/>
</dbReference>
<dbReference type="SUPFAM" id="SSF53901">
    <property type="entry name" value="Thiolase-like"/>
    <property type="match status" value="1"/>
</dbReference>
<dbReference type="PANTHER" id="PTHR34069">
    <property type="entry name" value="3-OXOACYL-[ACYL-CARRIER-PROTEIN] SYNTHASE 3"/>
    <property type="match status" value="1"/>
</dbReference>
<evidence type="ECO:0000256" key="2">
    <source>
        <dbReference type="ARBA" id="ARBA00023315"/>
    </source>
</evidence>
<reference evidence="5" key="1">
    <citation type="submission" date="2016-10" db="EMBL/GenBank/DDBJ databases">
        <authorList>
            <person name="Varghese N."/>
            <person name="Submissions S."/>
        </authorList>
    </citation>
    <scope>NUCLEOTIDE SEQUENCE [LARGE SCALE GENOMIC DNA]</scope>
    <source>
        <strain evidence="5">CGMCC 4.3530</strain>
    </source>
</reference>
<proteinExistence type="predicted"/>
<dbReference type="GO" id="GO:0044550">
    <property type="term" value="P:secondary metabolite biosynthetic process"/>
    <property type="evidence" value="ECO:0007669"/>
    <property type="project" value="TreeGrafter"/>
</dbReference>
<dbReference type="EMBL" id="FNOK01000010">
    <property type="protein sequence ID" value="SDX38728.1"/>
    <property type="molecule type" value="Genomic_DNA"/>
</dbReference>
<evidence type="ECO:0000313" key="4">
    <source>
        <dbReference type="EMBL" id="SDX38728.1"/>
    </source>
</evidence>
<evidence type="ECO:0000256" key="1">
    <source>
        <dbReference type="ARBA" id="ARBA00022679"/>
    </source>
</evidence>
<dbReference type="PANTHER" id="PTHR34069:SF2">
    <property type="entry name" value="BETA-KETOACYL-[ACYL-CARRIER-PROTEIN] SYNTHASE III"/>
    <property type="match status" value="1"/>
</dbReference>
<dbReference type="STRING" id="418495.SAMN05216215_1010117"/>
<accession>A0A1H3BAK6</accession>
<dbReference type="AlphaFoldDB" id="A0A1H3BAK6"/>
<dbReference type="OrthoDB" id="7055207at2"/>
<dbReference type="RefSeq" id="WP_093265421.1">
    <property type="nucleotide sequence ID" value="NZ_FNOK01000010.1"/>
</dbReference>
<name>A0A1H3BAK6_9PSEU</name>